<dbReference type="HOGENOM" id="CLU_673257_0_0_1"/>
<name>B3S1E7_TRIAD</name>
<gene>
    <name evidence="4" type="ORF">TRIADDRAFT_57803</name>
</gene>
<evidence type="ECO:0000313" key="4">
    <source>
        <dbReference type="EMBL" id="EDV22994.1"/>
    </source>
</evidence>
<evidence type="ECO:0000256" key="2">
    <source>
        <dbReference type="SAM" id="MobiDB-lite"/>
    </source>
</evidence>
<protein>
    <recommendedName>
        <fullName evidence="3">C3H1-type domain-containing protein</fullName>
    </recommendedName>
</protein>
<feature type="region of interest" description="Disordered" evidence="2">
    <location>
        <begin position="69"/>
        <end position="132"/>
    </location>
</feature>
<feature type="zinc finger region" description="C3H1-type" evidence="1">
    <location>
        <begin position="41"/>
        <end position="64"/>
    </location>
</feature>
<dbReference type="KEGG" id="tad:TRIADDRAFT_57803"/>
<dbReference type="PROSITE" id="PS50103">
    <property type="entry name" value="ZF_C3H1"/>
    <property type="match status" value="1"/>
</dbReference>
<evidence type="ECO:0000256" key="1">
    <source>
        <dbReference type="PROSITE-ProRule" id="PRU00723"/>
    </source>
</evidence>
<keyword evidence="1" id="KW-0479">Metal-binding</keyword>
<sequence length="409" mass="47027">MSKLSGRKVTINHSEPKENYSEPQRKSVFLRLGTYKNLEGHCRYWVKLGHCNLRHNCPFLHDKMHRGKFKQNHQRNEVRDDSSKDKFDADRHVWTSKESSNSRQTHSEYRRSNSQDSSSRQNKRIRRESDSDYYDKEDERRLLKRREEINNELKELSEIQDVDKFDDLSENLSDEGSDNVAPFYEQTGEGLEIEFNNCSEDANFKVTVSNSKSSDTTLHRINDKRQFNNDLVNQQNKVYVDGQEDISDEDNSENMAKLQSSSDITTSRSSVSYDRSMSMKESDPVKNVSYNIDCSSFSPRREPSGPSFSNNDIFSDVSDDDTDGVTDTNASCSSKQDKRSKLLYDDISDEDLDPTTNNDDDQLSTSSEDVVDHTSIGKSPSQRVTMKNSNERLAGNYASKSETIDQYSN</sequence>
<feature type="compositionally biased region" description="Polar residues" evidence="2">
    <location>
        <begin position="376"/>
        <end position="388"/>
    </location>
</feature>
<dbReference type="CTD" id="6755117"/>
<evidence type="ECO:0000259" key="3">
    <source>
        <dbReference type="PROSITE" id="PS50103"/>
    </source>
</evidence>
<feature type="compositionally biased region" description="Basic and acidic residues" evidence="2">
    <location>
        <begin position="335"/>
        <end position="344"/>
    </location>
</feature>
<feature type="domain" description="C3H1-type" evidence="3">
    <location>
        <begin position="41"/>
        <end position="64"/>
    </location>
</feature>
<accession>B3S1E7</accession>
<dbReference type="InParanoid" id="B3S1E7"/>
<dbReference type="InterPro" id="IPR000571">
    <property type="entry name" value="Znf_CCCH"/>
</dbReference>
<dbReference type="EMBL" id="DS985247">
    <property type="protein sequence ID" value="EDV22994.1"/>
    <property type="molecule type" value="Genomic_DNA"/>
</dbReference>
<dbReference type="GeneID" id="6755117"/>
<feature type="compositionally biased region" description="Low complexity" evidence="2">
    <location>
        <begin position="260"/>
        <end position="276"/>
    </location>
</feature>
<keyword evidence="1" id="KW-0862">Zinc</keyword>
<feature type="region of interest" description="Disordered" evidence="2">
    <location>
        <begin position="1"/>
        <end position="23"/>
    </location>
</feature>
<dbReference type="GO" id="GO:0008270">
    <property type="term" value="F:zinc ion binding"/>
    <property type="evidence" value="ECO:0007669"/>
    <property type="project" value="UniProtKB-KW"/>
</dbReference>
<evidence type="ECO:0000313" key="5">
    <source>
        <dbReference type="Proteomes" id="UP000009022"/>
    </source>
</evidence>
<keyword evidence="1" id="KW-0863">Zinc-finger</keyword>
<feature type="compositionally biased region" description="Basic and acidic residues" evidence="2">
    <location>
        <begin position="14"/>
        <end position="23"/>
    </location>
</feature>
<dbReference type="AlphaFoldDB" id="B3S1E7"/>
<feature type="compositionally biased region" description="Basic and acidic residues" evidence="2">
    <location>
        <begin position="74"/>
        <end position="95"/>
    </location>
</feature>
<dbReference type="RefSeq" id="XP_002113904.1">
    <property type="nucleotide sequence ID" value="XM_002113868.1"/>
</dbReference>
<organism evidence="4 5">
    <name type="scientific">Trichoplax adhaerens</name>
    <name type="common">Trichoplax reptans</name>
    <dbReference type="NCBI Taxonomy" id="10228"/>
    <lineage>
        <taxon>Eukaryota</taxon>
        <taxon>Metazoa</taxon>
        <taxon>Placozoa</taxon>
        <taxon>Uniplacotomia</taxon>
        <taxon>Trichoplacea</taxon>
        <taxon>Trichoplacidae</taxon>
        <taxon>Trichoplax</taxon>
    </lineage>
</organism>
<keyword evidence="5" id="KW-1185">Reference proteome</keyword>
<reference evidence="4 5" key="1">
    <citation type="journal article" date="2008" name="Nature">
        <title>The Trichoplax genome and the nature of placozoans.</title>
        <authorList>
            <person name="Srivastava M."/>
            <person name="Begovic E."/>
            <person name="Chapman J."/>
            <person name="Putnam N.H."/>
            <person name="Hellsten U."/>
            <person name="Kawashima T."/>
            <person name="Kuo A."/>
            <person name="Mitros T."/>
            <person name="Salamov A."/>
            <person name="Carpenter M.L."/>
            <person name="Signorovitch A.Y."/>
            <person name="Moreno M.A."/>
            <person name="Kamm K."/>
            <person name="Grimwood J."/>
            <person name="Schmutz J."/>
            <person name="Shapiro H."/>
            <person name="Grigoriev I.V."/>
            <person name="Buss L.W."/>
            <person name="Schierwater B."/>
            <person name="Dellaporta S.L."/>
            <person name="Rokhsar D.S."/>
        </authorList>
    </citation>
    <scope>NUCLEOTIDE SEQUENCE [LARGE SCALE GENOMIC DNA]</scope>
    <source>
        <strain evidence="4 5">Grell-BS-1999</strain>
    </source>
</reference>
<dbReference type="Proteomes" id="UP000009022">
    <property type="component" value="Unassembled WGS sequence"/>
</dbReference>
<feature type="compositionally biased region" description="Polar residues" evidence="2">
    <location>
        <begin position="398"/>
        <end position="409"/>
    </location>
</feature>
<feature type="compositionally biased region" description="Low complexity" evidence="2">
    <location>
        <begin position="307"/>
        <end position="316"/>
    </location>
</feature>
<feature type="compositionally biased region" description="Polar residues" evidence="2">
    <location>
        <begin position="288"/>
        <end position="298"/>
    </location>
</feature>
<feature type="region of interest" description="Disordered" evidence="2">
    <location>
        <begin position="244"/>
        <end position="409"/>
    </location>
</feature>
<feature type="compositionally biased region" description="Acidic residues" evidence="2">
    <location>
        <begin position="346"/>
        <end position="362"/>
    </location>
</feature>
<proteinExistence type="predicted"/>